<evidence type="ECO:0000256" key="6">
    <source>
        <dbReference type="ARBA" id="ARBA00023125"/>
    </source>
</evidence>
<dbReference type="PANTHER" id="PTHR10015">
    <property type="entry name" value="HEAT SHOCK TRANSCRIPTION FACTOR"/>
    <property type="match status" value="1"/>
</dbReference>
<keyword evidence="8" id="KW-0539">Nucleus</keyword>
<feature type="region of interest" description="Disordered" evidence="11">
    <location>
        <begin position="102"/>
        <end position="121"/>
    </location>
</feature>
<evidence type="ECO:0000256" key="10">
    <source>
        <dbReference type="SAM" id="Coils"/>
    </source>
</evidence>
<name>A0A835R9E1_VANPL</name>
<dbReference type="EMBL" id="JADCNL010000004">
    <property type="protein sequence ID" value="KAG0484679.1"/>
    <property type="molecule type" value="Genomic_DNA"/>
</dbReference>
<dbReference type="Proteomes" id="UP000639772">
    <property type="component" value="Unassembled WGS sequence"/>
</dbReference>
<keyword evidence="6" id="KW-0238">DNA-binding</keyword>
<keyword evidence="4" id="KW-0805">Transcription regulation</keyword>
<evidence type="ECO:0000256" key="1">
    <source>
        <dbReference type="ARBA" id="ARBA00004123"/>
    </source>
</evidence>
<dbReference type="PROSITE" id="PS00434">
    <property type="entry name" value="HSF_DOMAIN"/>
    <property type="match status" value="1"/>
</dbReference>
<dbReference type="InterPro" id="IPR036388">
    <property type="entry name" value="WH-like_DNA-bd_sf"/>
</dbReference>
<dbReference type="PANTHER" id="PTHR10015:SF445">
    <property type="entry name" value="HEAT STRESS TRANSCRIPTION FACTOR A-4B-LIKE"/>
    <property type="match status" value="1"/>
</dbReference>
<evidence type="ECO:0000256" key="3">
    <source>
        <dbReference type="ARBA" id="ARBA00022553"/>
    </source>
</evidence>
<dbReference type="Gene3D" id="1.10.10.10">
    <property type="entry name" value="Winged helix-like DNA-binding domain superfamily/Winged helix DNA-binding domain"/>
    <property type="match status" value="1"/>
</dbReference>
<comment type="subcellular location">
    <subcellularLocation>
        <location evidence="1">Nucleus</location>
    </subcellularLocation>
</comment>
<dbReference type="GO" id="GO:0006357">
    <property type="term" value="P:regulation of transcription by RNA polymerase II"/>
    <property type="evidence" value="ECO:0007669"/>
    <property type="project" value="TreeGrafter"/>
</dbReference>
<dbReference type="GO" id="GO:0003700">
    <property type="term" value="F:DNA-binding transcription factor activity"/>
    <property type="evidence" value="ECO:0007669"/>
    <property type="project" value="InterPro"/>
</dbReference>
<gene>
    <name evidence="14" type="ORF">HPP92_008569</name>
    <name evidence="13" type="ORF">HPP92_008758</name>
</gene>
<dbReference type="PRINTS" id="PR00056">
    <property type="entry name" value="HSFDOMAIN"/>
</dbReference>
<protein>
    <recommendedName>
        <fullName evidence="12">HSF-type DNA-binding domain-containing protein</fullName>
    </recommendedName>
</protein>
<dbReference type="Pfam" id="PF00447">
    <property type="entry name" value="HSF_DNA-bind"/>
    <property type="match status" value="1"/>
</dbReference>
<evidence type="ECO:0000256" key="9">
    <source>
        <dbReference type="RuleBase" id="RU004020"/>
    </source>
</evidence>
<feature type="compositionally biased region" description="Polar residues" evidence="11">
    <location>
        <begin position="389"/>
        <end position="398"/>
    </location>
</feature>
<evidence type="ECO:0000256" key="2">
    <source>
        <dbReference type="ARBA" id="ARBA00011233"/>
    </source>
</evidence>
<reference evidence="15 16" key="1">
    <citation type="journal article" date="2020" name="Nat. Food">
        <title>A phased Vanilla planifolia genome enables genetic improvement of flavour and production.</title>
        <authorList>
            <person name="Hasing T."/>
            <person name="Tang H."/>
            <person name="Brym M."/>
            <person name="Khazi F."/>
            <person name="Huang T."/>
            <person name="Chambers A.H."/>
        </authorList>
    </citation>
    <scope>NUCLEOTIDE SEQUENCE [LARGE SCALE GENOMIC DNA]</scope>
    <source>
        <tissue evidence="13">Leaf</tissue>
    </source>
</reference>
<dbReference type="OrthoDB" id="60033at2759"/>
<dbReference type="Proteomes" id="UP000636800">
    <property type="component" value="Unassembled WGS sequence"/>
</dbReference>
<keyword evidence="10" id="KW-0175">Coiled coil</keyword>
<evidence type="ECO:0000313" key="14">
    <source>
        <dbReference type="EMBL" id="KAG0486474.1"/>
    </source>
</evidence>
<proteinExistence type="inferred from homology"/>
<evidence type="ECO:0000256" key="11">
    <source>
        <dbReference type="SAM" id="MobiDB-lite"/>
    </source>
</evidence>
<comment type="similarity">
    <text evidence="9">Belongs to the HSF family.</text>
</comment>
<evidence type="ECO:0000313" key="13">
    <source>
        <dbReference type="EMBL" id="KAG0484679.1"/>
    </source>
</evidence>
<sequence length="442" mass="50007">MEGSSNSPPPFLLKTYEMIDDSTTDSIVAWSNSGDSFIVRNLTIFSMDLLPKYFKHNNFSSFVRQLNTYGFKKMDPEQWEFGNEDFIRGQKHLLKNIHRRKPVHSHSLQSQASAASLPLSETERHELEGKIERLKHDKGALLLELNKHAEQQSVVETEILSLEEKIQVLLNRQRDIMDFLSHIVHIPGFLSNLFHQPEIHAKKRRLLMNDCIEEDDNINQMHDGQIISSSMFESLSTQALDLVPVEKLESSLNTLENLFLNVSQASGGDLYHSYSTPSIHYSMFTTDGNLLLSENDINSPSPSPNVYPSSPCKGDLHSCTDPTDSTSYIDNSGISSAEAYRKRFNVADIDVNSEPNAPVEHLSKDVTNGVGTSVPIGVNDVFWQQFLTETPGSDTQEVQSERKEPDGKSEEKKVEWANYLWHKKNIDHLTEKIGHLRPAESV</sequence>
<evidence type="ECO:0000259" key="12">
    <source>
        <dbReference type="PROSITE" id="PS00434"/>
    </source>
</evidence>
<dbReference type="AlphaFoldDB" id="A0A835R9E1"/>
<feature type="compositionally biased region" description="Basic and acidic residues" evidence="11">
    <location>
        <begin position="399"/>
        <end position="412"/>
    </location>
</feature>
<dbReference type="SMART" id="SM00415">
    <property type="entry name" value="HSF"/>
    <property type="match status" value="1"/>
</dbReference>
<evidence type="ECO:0000256" key="7">
    <source>
        <dbReference type="ARBA" id="ARBA00023163"/>
    </source>
</evidence>
<feature type="region of interest" description="Disordered" evidence="11">
    <location>
        <begin position="389"/>
        <end position="412"/>
    </location>
</feature>
<dbReference type="FunFam" id="1.10.10.10:FF:000057">
    <property type="entry name" value="Heat shock transcription factor 1"/>
    <property type="match status" value="1"/>
</dbReference>
<dbReference type="GO" id="GO:0034605">
    <property type="term" value="P:cellular response to heat"/>
    <property type="evidence" value="ECO:0007669"/>
    <property type="project" value="TreeGrafter"/>
</dbReference>
<evidence type="ECO:0000313" key="16">
    <source>
        <dbReference type="Proteomes" id="UP000639772"/>
    </source>
</evidence>
<dbReference type="EMBL" id="JADCNM010000004">
    <property type="protein sequence ID" value="KAG0486474.1"/>
    <property type="molecule type" value="Genomic_DNA"/>
</dbReference>
<keyword evidence="5" id="KW-0346">Stress response</keyword>
<dbReference type="SUPFAM" id="SSF46785">
    <property type="entry name" value="Winged helix' DNA-binding domain"/>
    <property type="match status" value="1"/>
</dbReference>
<feature type="compositionally biased region" description="Low complexity" evidence="11">
    <location>
        <begin position="105"/>
        <end position="120"/>
    </location>
</feature>
<feature type="domain" description="HSF-type DNA-binding" evidence="12">
    <location>
        <begin position="50"/>
        <end position="74"/>
    </location>
</feature>
<comment type="caution">
    <text evidence="13">The sequence shown here is derived from an EMBL/GenBank/DDBJ whole genome shotgun (WGS) entry which is preliminary data.</text>
</comment>
<dbReference type="InterPro" id="IPR000232">
    <property type="entry name" value="HSF_DNA-bd"/>
</dbReference>
<evidence type="ECO:0000313" key="15">
    <source>
        <dbReference type="Proteomes" id="UP000636800"/>
    </source>
</evidence>
<dbReference type="InterPro" id="IPR036390">
    <property type="entry name" value="WH_DNA-bd_sf"/>
</dbReference>
<dbReference type="GO" id="GO:0000978">
    <property type="term" value="F:RNA polymerase II cis-regulatory region sequence-specific DNA binding"/>
    <property type="evidence" value="ECO:0007669"/>
    <property type="project" value="TreeGrafter"/>
</dbReference>
<keyword evidence="15" id="KW-1185">Reference proteome</keyword>
<organism evidence="13 15">
    <name type="scientific">Vanilla planifolia</name>
    <name type="common">Vanilla</name>
    <dbReference type="NCBI Taxonomy" id="51239"/>
    <lineage>
        <taxon>Eukaryota</taxon>
        <taxon>Viridiplantae</taxon>
        <taxon>Streptophyta</taxon>
        <taxon>Embryophyta</taxon>
        <taxon>Tracheophyta</taxon>
        <taxon>Spermatophyta</taxon>
        <taxon>Magnoliopsida</taxon>
        <taxon>Liliopsida</taxon>
        <taxon>Asparagales</taxon>
        <taxon>Orchidaceae</taxon>
        <taxon>Vanilloideae</taxon>
        <taxon>Vanilleae</taxon>
        <taxon>Vanilla</taxon>
    </lineage>
</organism>
<evidence type="ECO:0000256" key="8">
    <source>
        <dbReference type="ARBA" id="ARBA00023242"/>
    </source>
</evidence>
<dbReference type="GO" id="GO:0005634">
    <property type="term" value="C:nucleus"/>
    <property type="evidence" value="ECO:0007669"/>
    <property type="project" value="UniProtKB-SubCell"/>
</dbReference>
<evidence type="ECO:0000256" key="4">
    <source>
        <dbReference type="ARBA" id="ARBA00023015"/>
    </source>
</evidence>
<evidence type="ECO:0000256" key="5">
    <source>
        <dbReference type="ARBA" id="ARBA00023016"/>
    </source>
</evidence>
<keyword evidence="7" id="KW-0804">Transcription</keyword>
<comment type="subunit">
    <text evidence="2">Homotrimer.</text>
</comment>
<feature type="coiled-coil region" evidence="10">
    <location>
        <begin position="124"/>
        <end position="151"/>
    </location>
</feature>
<accession>A0A835R9E1</accession>
<keyword evidence="3" id="KW-0597">Phosphoprotein</keyword>